<dbReference type="InterPro" id="IPR002767">
    <property type="entry name" value="Thiamine_BP"/>
</dbReference>
<accession>A0ABR7JPE6</accession>
<evidence type="ECO:0000313" key="3">
    <source>
        <dbReference type="EMBL" id="MBC5996637.1"/>
    </source>
</evidence>
<dbReference type="SUPFAM" id="SSF89957">
    <property type="entry name" value="MTH1187/YkoF-like"/>
    <property type="match status" value="1"/>
</dbReference>
<evidence type="ECO:0000256" key="1">
    <source>
        <dbReference type="ARBA" id="ARBA00010272"/>
    </source>
</evidence>
<dbReference type="InterPro" id="IPR051614">
    <property type="entry name" value="UPF0045_domain"/>
</dbReference>
<sequence>MVIADVAVMPLRPYAGEDEMYKVVDACIEEIAKSGLKYEVAAMSTTIEGEFDEVFDLLKKIHRIPFNLGCERVITVARIDEKSGGITIDEKLKNHR</sequence>
<organism evidence="3 4">
    <name type="scientific">Romboutsia faecis</name>
    <dbReference type="NCBI Taxonomy" id="2764597"/>
    <lineage>
        <taxon>Bacteria</taxon>
        <taxon>Bacillati</taxon>
        <taxon>Bacillota</taxon>
        <taxon>Clostridia</taxon>
        <taxon>Peptostreptococcales</taxon>
        <taxon>Peptostreptococcaceae</taxon>
        <taxon>Romboutsia</taxon>
    </lineage>
</organism>
<dbReference type="PANTHER" id="PTHR33777:SF1">
    <property type="entry name" value="UPF0045 PROTEIN ECM15"/>
    <property type="match status" value="1"/>
</dbReference>
<evidence type="ECO:0000313" key="4">
    <source>
        <dbReference type="Proteomes" id="UP000609849"/>
    </source>
</evidence>
<dbReference type="RefSeq" id="WP_147540290.1">
    <property type="nucleotide sequence ID" value="NZ_JACRWE010000003.1"/>
</dbReference>
<dbReference type="Proteomes" id="UP000609849">
    <property type="component" value="Unassembled WGS sequence"/>
</dbReference>
<feature type="domain" description="Thiamine-binding protein" evidence="2">
    <location>
        <begin position="4"/>
        <end position="95"/>
    </location>
</feature>
<comment type="caution">
    <text evidence="3">The sequence shown here is derived from an EMBL/GenBank/DDBJ whole genome shotgun (WGS) entry which is preliminary data.</text>
</comment>
<dbReference type="InterPro" id="IPR029756">
    <property type="entry name" value="MTH1187/YkoF-like"/>
</dbReference>
<dbReference type="Pfam" id="PF01910">
    <property type="entry name" value="Thiamine_BP"/>
    <property type="match status" value="1"/>
</dbReference>
<protein>
    <submittedName>
        <fullName evidence="3">MTH1187 family thiamine-binding protein</fullName>
    </submittedName>
</protein>
<dbReference type="Gene3D" id="3.30.70.930">
    <property type="match status" value="1"/>
</dbReference>
<dbReference type="NCBIfam" id="TIGR00106">
    <property type="entry name" value="MTH1187 family thiamine-binding protein"/>
    <property type="match status" value="1"/>
</dbReference>
<evidence type="ECO:0000259" key="2">
    <source>
        <dbReference type="Pfam" id="PF01910"/>
    </source>
</evidence>
<dbReference type="PANTHER" id="PTHR33777">
    <property type="entry name" value="UPF0045 PROTEIN ECM15"/>
    <property type="match status" value="1"/>
</dbReference>
<gene>
    <name evidence="3" type="ORF">H8923_07685</name>
</gene>
<proteinExistence type="inferred from homology"/>
<reference evidence="3 4" key="1">
    <citation type="submission" date="2020-08" db="EMBL/GenBank/DDBJ databases">
        <authorList>
            <person name="Liu C."/>
            <person name="Sun Q."/>
        </authorList>
    </citation>
    <scope>NUCLEOTIDE SEQUENCE [LARGE SCALE GENOMIC DNA]</scope>
    <source>
        <strain evidence="3 4">NSJ-18</strain>
    </source>
</reference>
<comment type="similarity">
    <text evidence="1">Belongs to the UPF0045 family.</text>
</comment>
<name>A0ABR7JPE6_9FIRM</name>
<keyword evidence="4" id="KW-1185">Reference proteome</keyword>
<dbReference type="EMBL" id="JACRWE010000003">
    <property type="protein sequence ID" value="MBC5996637.1"/>
    <property type="molecule type" value="Genomic_DNA"/>
</dbReference>